<dbReference type="NCBIfam" id="TIGR00945">
    <property type="entry name" value="tatC"/>
    <property type="match status" value="1"/>
</dbReference>
<keyword evidence="4 5" id="KW-0472">Membrane</keyword>
<sequence>MPEESKRMNDPAVFGHLDELRRQLIKSAVVFTIVFIFALSTIHFWFPYIIKDYKLLILSPFDVLSFYMTISLALSIGLSIPFICHFIYQFVKPGLTKRESKFFSLYTPVIFLLFLFGLTFGYLVINPISYSFLTGLGAIHFDVMISASEYARFLLYTTVPIALMFELPIVALFLATIEVLTVATMKKTRKWSYVILALLSAVITPPDFISQLLVLIPMILLYEISIRVVARVEKRRLLKQEEEEMLVT</sequence>
<keyword evidence="7" id="KW-1185">Reference proteome</keyword>
<keyword evidence="3 5" id="KW-1133">Transmembrane helix</keyword>
<accession>A0A1T4YS96</accession>
<evidence type="ECO:0000313" key="7">
    <source>
        <dbReference type="Proteomes" id="UP000190042"/>
    </source>
</evidence>
<dbReference type="InterPro" id="IPR002033">
    <property type="entry name" value="TatC"/>
</dbReference>
<organism evidence="6 7">
    <name type="scientific">Sporosarcina newyorkensis</name>
    <dbReference type="NCBI Taxonomy" id="759851"/>
    <lineage>
        <taxon>Bacteria</taxon>
        <taxon>Bacillati</taxon>
        <taxon>Bacillota</taxon>
        <taxon>Bacilli</taxon>
        <taxon>Bacillales</taxon>
        <taxon>Caryophanaceae</taxon>
        <taxon>Sporosarcina</taxon>
    </lineage>
</organism>
<dbReference type="PRINTS" id="PR01840">
    <property type="entry name" value="TATCFAMILY"/>
</dbReference>
<comment type="similarity">
    <text evidence="5">Belongs to the TatC family.</text>
</comment>
<keyword evidence="5" id="KW-0653">Protein transport</keyword>
<dbReference type="GO" id="GO:0033281">
    <property type="term" value="C:TAT protein transport complex"/>
    <property type="evidence" value="ECO:0007669"/>
    <property type="project" value="UniProtKB-UniRule"/>
</dbReference>
<evidence type="ECO:0000256" key="1">
    <source>
        <dbReference type="ARBA" id="ARBA00004141"/>
    </source>
</evidence>
<proteinExistence type="inferred from homology"/>
<keyword evidence="5" id="KW-0813">Transport</keyword>
<feature type="transmembrane region" description="Helical" evidence="5">
    <location>
        <begin position="191"/>
        <end position="206"/>
    </location>
</feature>
<dbReference type="PANTHER" id="PTHR30371:SF4">
    <property type="entry name" value="SEC-INDEPENDENT PROTEIN TRANSLOCASE PROTEIN TATCD"/>
    <property type="match status" value="1"/>
</dbReference>
<feature type="transmembrane region" description="Helical" evidence="5">
    <location>
        <begin position="66"/>
        <end position="91"/>
    </location>
</feature>
<evidence type="ECO:0000256" key="2">
    <source>
        <dbReference type="ARBA" id="ARBA00022692"/>
    </source>
</evidence>
<keyword evidence="5" id="KW-0811">Translocation</keyword>
<feature type="transmembrane region" description="Helical" evidence="5">
    <location>
        <begin position="103"/>
        <end position="125"/>
    </location>
</feature>
<feature type="transmembrane region" description="Helical" evidence="5">
    <location>
        <begin position="28"/>
        <end position="46"/>
    </location>
</feature>
<evidence type="ECO:0000256" key="5">
    <source>
        <dbReference type="HAMAP-Rule" id="MF_00902"/>
    </source>
</evidence>
<dbReference type="Pfam" id="PF00902">
    <property type="entry name" value="TatC"/>
    <property type="match status" value="1"/>
</dbReference>
<comment type="function">
    <text evidence="5">Part of the twin-arginine translocation (Tat) system that transports large folded proteins containing a characteristic twin-arginine motif in their signal peptide across membranes.</text>
</comment>
<keyword evidence="2 5" id="KW-0812">Transmembrane</keyword>
<feature type="transmembrane region" description="Helical" evidence="5">
    <location>
        <begin position="212"/>
        <end position="230"/>
    </location>
</feature>
<protein>
    <recommendedName>
        <fullName evidence="5">Sec-independent protein translocase protein TatC</fullName>
    </recommendedName>
</protein>
<dbReference type="HAMAP" id="MF_00902">
    <property type="entry name" value="TatC"/>
    <property type="match status" value="1"/>
</dbReference>
<dbReference type="GO" id="GO:0043953">
    <property type="term" value="P:protein transport by the Tat complex"/>
    <property type="evidence" value="ECO:0007669"/>
    <property type="project" value="UniProtKB-UniRule"/>
</dbReference>
<feature type="transmembrane region" description="Helical" evidence="5">
    <location>
        <begin position="153"/>
        <end position="179"/>
    </location>
</feature>
<dbReference type="AlphaFoldDB" id="A0A1T4YS96"/>
<evidence type="ECO:0000313" key="6">
    <source>
        <dbReference type="EMBL" id="SKB04600.1"/>
    </source>
</evidence>
<evidence type="ECO:0000256" key="4">
    <source>
        <dbReference type="ARBA" id="ARBA00023136"/>
    </source>
</evidence>
<comment type="subunit">
    <text evidence="5">Forms a complex with TatA.</text>
</comment>
<dbReference type="Proteomes" id="UP000190042">
    <property type="component" value="Unassembled WGS sequence"/>
</dbReference>
<evidence type="ECO:0000256" key="3">
    <source>
        <dbReference type="ARBA" id="ARBA00022989"/>
    </source>
</evidence>
<dbReference type="EMBL" id="FUYJ01000008">
    <property type="protein sequence ID" value="SKB04600.1"/>
    <property type="molecule type" value="Genomic_DNA"/>
</dbReference>
<dbReference type="PANTHER" id="PTHR30371">
    <property type="entry name" value="SEC-INDEPENDENT PROTEIN TRANSLOCASE PROTEIN TATC"/>
    <property type="match status" value="1"/>
</dbReference>
<dbReference type="GO" id="GO:0009977">
    <property type="term" value="F:proton motive force dependent protein transmembrane transporter activity"/>
    <property type="evidence" value="ECO:0007669"/>
    <property type="project" value="TreeGrafter"/>
</dbReference>
<gene>
    <name evidence="5" type="primary">tatC</name>
    <name evidence="6" type="ORF">SAMN04244570_3467</name>
</gene>
<dbReference type="GO" id="GO:0065002">
    <property type="term" value="P:intracellular protein transmembrane transport"/>
    <property type="evidence" value="ECO:0007669"/>
    <property type="project" value="TreeGrafter"/>
</dbReference>
<reference evidence="7" key="1">
    <citation type="submission" date="2017-02" db="EMBL/GenBank/DDBJ databases">
        <authorList>
            <person name="Varghese N."/>
            <person name="Submissions S."/>
        </authorList>
    </citation>
    <scope>NUCLEOTIDE SEQUENCE [LARGE SCALE GENOMIC DNA]</scope>
    <source>
        <strain evidence="7">DSM 23966</strain>
    </source>
</reference>
<comment type="subcellular location">
    <subcellularLocation>
        <location evidence="5">Cell membrane</location>
        <topology evidence="5">Multi-pass membrane protein</topology>
    </subcellularLocation>
    <subcellularLocation>
        <location evidence="1">Membrane</location>
        <topology evidence="1">Multi-pass membrane protein</topology>
    </subcellularLocation>
</comment>
<keyword evidence="5" id="KW-1003">Cell membrane</keyword>
<name>A0A1T4YS96_9BACL</name>
<dbReference type="RefSeq" id="WP_009498602.1">
    <property type="nucleotide sequence ID" value="NZ_FUYJ01000008.1"/>
</dbReference>